<keyword evidence="3" id="KW-0479">Metal-binding</keyword>
<dbReference type="SMART" id="SM00355">
    <property type="entry name" value="ZnF_C2H2"/>
    <property type="match status" value="2"/>
</dbReference>
<dbReference type="InterPro" id="IPR052296">
    <property type="entry name" value="TR-Histone_Methyltrans"/>
</dbReference>
<dbReference type="Gene3D" id="3.30.160.60">
    <property type="entry name" value="Classic Zinc Finger"/>
    <property type="match status" value="1"/>
</dbReference>
<dbReference type="SUPFAM" id="SSF57667">
    <property type="entry name" value="beta-beta-alpha zinc fingers"/>
    <property type="match status" value="1"/>
</dbReference>
<evidence type="ECO:0000256" key="1">
    <source>
        <dbReference type="ARBA" id="ARBA00004123"/>
    </source>
</evidence>
<comment type="subcellular location">
    <subcellularLocation>
        <location evidence="1">Nucleus</location>
    </subcellularLocation>
</comment>
<keyword evidence="3" id="KW-0862">Zinc</keyword>
<dbReference type="PANTHER" id="PTHR16516">
    <property type="entry name" value="AGAP007109-PA"/>
    <property type="match status" value="1"/>
</dbReference>
<evidence type="ECO:0000313" key="5">
    <source>
        <dbReference type="Ensembl" id="ENSXETP00000097788"/>
    </source>
</evidence>
<keyword evidence="2" id="KW-0539">Nucleus</keyword>
<dbReference type="GO" id="GO:0005634">
    <property type="term" value="C:nucleus"/>
    <property type="evidence" value="ECO:0007669"/>
    <property type="project" value="UniProtKB-SubCell"/>
</dbReference>
<dbReference type="Bgee" id="ENSXETG00000039763">
    <property type="expression patterns" value="Expressed in ovary and 2 other cell types or tissues"/>
</dbReference>
<accession>A0A6I8SWP0</accession>
<feature type="domain" description="C2H2-type" evidence="4">
    <location>
        <begin position="313"/>
        <end position="340"/>
    </location>
</feature>
<reference evidence="5" key="1">
    <citation type="journal article" date="2010" name="Science">
        <title>The genome of the Western clawed frog Xenopus tropicalis.</title>
        <authorList>
            <person name="Hellsten U."/>
            <person name="Harland R.M."/>
            <person name="Gilchrist M.J."/>
            <person name="Hendrix D."/>
            <person name="Jurka J."/>
            <person name="Kapitonov V."/>
            <person name="Ovcharenko I."/>
            <person name="Putnam N.H."/>
            <person name="Shu S."/>
            <person name="Taher L."/>
            <person name="Blitz I.L."/>
            <person name="Blumberg B."/>
            <person name="Dichmann D.S."/>
            <person name="Dubchak I."/>
            <person name="Amaya E."/>
            <person name="Detter J.C."/>
            <person name="Fletcher R."/>
            <person name="Gerhard D.S."/>
            <person name="Goodstein D."/>
            <person name="Graves T."/>
            <person name="Grigoriev I.V."/>
            <person name="Grimwood J."/>
            <person name="Kawashima T."/>
            <person name="Lindquist E."/>
            <person name="Lucas S.M."/>
            <person name="Mead P.E."/>
            <person name="Mitros T."/>
            <person name="Ogino H."/>
            <person name="Ohta Y."/>
            <person name="Poliakov A.V."/>
            <person name="Pollet N."/>
            <person name="Robert J."/>
            <person name="Salamov A."/>
            <person name="Sater A.K."/>
            <person name="Schmutz J."/>
            <person name="Terry A."/>
            <person name="Vize P.D."/>
            <person name="Warren W.C."/>
            <person name="Wells D."/>
            <person name="Wills A."/>
            <person name="Wilson R.K."/>
            <person name="Zimmerman L.B."/>
            <person name="Zorn A.M."/>
            <person name="Grainger R."/>
            <person name="Grammer T."/>
            <person name="Khokha M.K."/>
            <person name="Richardson P.M."/>
            <person name="Rokhsar D.S."/>
        </authorList>
    </citation>
    <scope>NUCLEOTIDE SEQUENCE [LARGE SCALE GENOMIC DNA]</scope>
    <source>
        <strain evidence="5">Nigerian</strain>
    </source>
</reference>
<dbReference type="InterPro" id="IPR036236">
    <property type="entry name" value="Znf_C2H2_sf"/>
</dbReference>
<dbReference type="GO" id="GO:0008270">
    <property type="term" value="F:zinc ion binding"/>
    <property type="evidence" value="ECO:0007669"/>
    <property type="project" value="UniProtKB-KW"/>
</dbReference>
<organism evidence="5">
    <name type="scientific">Xenopus tropicalis</name>
    <name type="common">Western clawed frog</name>
    <name type="synonym">Silurana tropicalis</name>
    <dbReference type="NCBI Taxonomy" id="8364"/>
    <lineage>
        <taxon>Eukaryota</taxon>
        <taxon>Metazoa</taxon>
        <taxon>Chordata</taxon>
        <taxon>Craniata</taxon>
        <taxon>Vertebrata</taxon>
        <taxon>Euteleostomi</taxon>
        <taxon>Amphibia</taxon>
        <taxon>Batrachia</taxon>
        <taxon>Anura</taxon>
        <taxon>Pipoidea</taxon>
        <taxon>Pipidae</taxon>
        <taxon>Xenopodinae</taxon>
        <taxon>Xenopus</taxon>
        <taxon>Silurana</taxon>
    </lineage>
</organism>
<dbReference type="AlphaFoldDB" id="A0A6I8SWP0"/>
<dbReference type="InterPro" id="IPR013087">
    <property type="entry name" value="Znf_C2H2_type"/>
</dbReference>
<keyword evidence="3" id="KW-0863">Zinc-finger</keyword>
<reference evidence="5" key="2">
    <citation type="submission" date="2020-05" db="UniProtKB">
        <authorList>
            <consortium name="Ensembl"/>
        </authorList>
    </citation>
    <scope>IDENTIFICATION</scope>
</reference>
<name>A0A6I8SWP0_XENTR</name>
<sequence length="377" mass="42522">MFSKVNPTHGILEGSLFGQSDVSNTAINTISFIAVRCTDERNIHCVFKMDTPSRGNGIGHVRLAQATIGTEKHIYDACMGDEKVYPFHPIQKKQLMLWYDGHKSKMVDLQGLRPTFVYHEKDSMPTKCLLQSTNFHSLARDMEREKAEQAGNICKSLIGNFFLDEPQRRLKDLRIGIADCKETVIKLVKPESPGEDKSAFTEICKQRNTLAIGKEDQTLGISAFSPVPDRFGYKKKSLSSSCKSSEGEYMNLYNSVDNLAVETHCNTSFFTSCNFCSYKPPVNSSATETQPNSREASQLLPPSFTPLGATAQNLCAKCKLSFRMTSDLVLHMRSHHKKEIAGEPPHKRRRELQLSCPVCYAYFKERHHLSRHMTSHC</sequence>
<feature type="domain" description="C2H2-type" evidence="4">
    <location>
        <begin position="354"/>
        <end position="377"/>
    </location>
</feature>
<protein>
    <recommendedName>
        <fullName evidence="4">C2H2-type domain-containing protein</fullName>
    </recommendedName>
</protein>
<dbReference type="PROSITE" id="PS00028">
    <property type="entry name" value="ZINC_FINGER_C2H2_1"/>
    <property type="match status" value="2"/>
</dbReference>
<dbReference type="PANTHER" id="PTHR16516:SF5">
    <property type="entry name" value="ZINC FINGER PROTEIN 488"/>
    <property type="match status" value="1"/>
</dbReference>
<dbReference type="GeneTree" id="ENSGT00890000139463"/>
<evidence type="ECO:0000256" key="2">
    <source>
        <dbReference type="ARBA" id="ARBA00023242"/>
    </source>
</evidence>
<dbReference type="PROSITE" id="PS50157">
    <property type="entry name" value="ZINC_FINGER_C2H2_2"/>
    <property type="match status" value="2"/>
</dbReference>
<dbReference type="Ensembl" id="ENSXETT00000103291">
    <property type="protein sequence ID" value="ENSXETP00000097788"/>
    <property type="gene ID" value="ENSXETG00000039763"/>
</dbReference>
<evidence type="ECO:0000256" key="3">
    <source>
        <dbReference type="PROSITE-ProRule" id="PRU00042"/>
    </source>
</evidence>
<proteinExistence type="predicted"/>
<evidence type="ECO:0000259" key="4">
    <source>
        <dbReference type="PROSITE" id="PS50157"/>
    </source>
</evidence>
<dbReference type="InParanoid" id="A0A6I8SWP0"/>